<organism evidence="1">
    <name type="scientific">viral metagenome</name>
    <dbReference type="NCBI Taxonomy" id="1070528"/>
    <lineage>
        <taxon>unclassified sequences</taxon>
        <taxon>metagenomes</taxon>
        <taxon>organismal metagenomes</taxon>
    </lineage>
</organism>
<evidence type="ECO:0000313" key="1">
    <source>
        <dbReference type="EMBL" id="QJA69860.1"/>
    </source>
</evidence>
<sequence>MLRLDDRLVLTHPEEPPNYARTEVDTKGLIDKWLQEWGVPKGYWVYWHNYNIIVDPKYPVPAACDAASNTMWLNPAWGNIGVLAHEFAHESYSLLSDYGKADFHAIYAPLRDTNPLIKFLYSNNPYGLTSDVEGHAEVYRYLGSRMPEELKEYYPKLIY</sequence>
<dbReference type="AlphaFoldDB" id="A0A6M3JJ87"/>
<dbReference type="EMBL" id="MT141742">
    <property type="protein sequence ID" value="QJA69860.1"/>
    <property type="molecule type" value="Genomic_DNA"/>
</dbReference>
<protein>
    <submittedName>
        <fullName evidence="1">Uncharacterized protein</fullName>
    </submittedName>
</protein>
<gene>
    <name evidence="1" type="ORF">MM415A04222_0008</name>
</gene>
<accession>A0A6M3JJ87</accession>
<name>A0A6M3JJ87_9ZZZZ</name>
<proteinExistence type="predicted"/>
<reference evidence="1" key="1">
    <citation type="submission" date="2020-03" db="EMBL/GenBank/DDBJ databases">
        <title>The deep terrestrial virosphere.</title>
        <authorList>
            <person name="Holmfeldt K."/>
            <person name="Nilsson E."/>
            <person name="Simone D."/>
            <person name="Lopez-Fernandez M."/>
            <person name="Wu X."/>
            <person name="de Brujin I."/>
            <person name="Lundin D."/>
            <person name="Andersson A."/>
            <person name="Bertilsson S."/>
            <person name="Dopson M."/>
        </authorList>
    </citation>
    <scope>NUCLEOTIDE SEQUENCE</scope>
    <source>
        <strain evidence="1">MM415A04222</strain>
    </source>
</reference>